<organism evidence="2 3">
    <name type="scientific">Crenobacter cavernae</name>
    <dbReference type="NCBI Taxonomy" id="2290923"/>
    <lineage>
        <taxon>Bacteria</taxon>
        <taxon>Pseudomonadati</taxon>
        <taxon>Pseudomonadota</taxon>
        <taxon>Betaproteobacteria</taxon>
        <taxon>Neisseriales</taxon>
        <taxon>Neisseriaceae</taxon>
        <taxon>Crenobacter</taxon>
    </lineage>
</organism>
<dbReference type="InterPro" id="IPR036282">
    <property type="entry name" value="Glutathione-S-Trfase_C_sf"/>
</dbReference>
<dbReference type="RefSeq" id="WP_115433312.1">
    <property type="nucleotide sequence ID" value="NZ_CP031337.1"/>
</dbReference>
<dbReference type="InterPro" id="IPR012336">
    <property type="entry name" value="Thioredoxin-like_fold"/>
</dbReference>
<dbReference type="InterPro" id="IPR036249">
    <property type="entry name" value="Thioredoxin-like_sf"/>
</dbReference>
<protein>
    <submittedName>
        <fullName evidence="2">Glutathione S-transferase family protein</fullName>
    </submittedName>
</protein>
<keyword evidence="2" id="KW-0808">Transferase</keyword>
<dbReference type="PANTHER" id="PTHR12289:SF41">
    <property type="entry name" value="FAILED AXON CONNECTIONS-RELATED"/>
    <property type="match status" value="1"/>
</dbReference>
<dbReference type="InterPro" id="IPR033468">
    <property type="entry name" value="Metaxin_GST"/>
</dbReference>
<dbReference type="SUPFAM" id="SSF47616">
    <property type="entry name" value="GST C-terminal domain-like"/>
    <property type="match status" value="1"/>
</dbReference>
<name>A0A345Y625_9NEIS</name>
<gene>
    <name evidence="2" type="ORF">DWG20_07985</name>
</gene>
<evidence type="ECO:0000313" key="2">
    <source>
        <dbReference type="EMBL" id="AXK39377.1"/>
    </source>
</evidence>
<feature type="domain" description="GST N-terminal" evidence="1">
    <location>
        <begin position="7"/>
        <end position="77"/>
    </location>
</feature>
<accession>A0A345Y625</accession>
<evidence type="ECO:0000313" key="3">
    <source>
        <dbReference type="Proteomes" id="UP000254537"/>
    </source>
</evidence>
<dbReference type="SFLD" id="SFLDG01180">
    <property type="entry name" value="SUF1"/>
    <property type="match status" value="1"/>
</dbReference>
<dbReference type="EMBL" id="CP031337">
    <property type="protein sequence ID" value="AXK39377.1"/>
    <property type="molecule type" value="Genomic_DNA"/>
</dbReference>
<evidence type="ECO:0000259" key="1">
    <source>
        <dbReference type="PROSITE" id="PS50404"/>
    </source>
</evidence>
<dbReference type="SFLD" id="SFLDS00019">
    <property type="entry name" value="Glutathione_Transferase_(cytos"/>
    <property type="match status" value="1"/>
</dbReference>
<proteinExistence type="predicted"/>
<dbReference type="Gene3D" id="3.40.30.10">
    <property type="entry name" value="Glutaredoxin"/>
    <property type="match status" value="1"/>
</dbReference>
<dbReference type="KEGG" id="ccah:DWG20_07985"/>
<dbReference type="InterPro" id="IPR026928">
    <property type="entry name" value="FAX/IsoI-like"/>
</dbReference>
<dbReference type="OrthoDB" id="9810080at2"/>
<sequence>MITLYTFGPEMGLPDPSPFVMKAEILLKMAGLPYRTRTRGFHEAPHGKLPYIDGNGQEVADSSFIRSYLERQYGIDFDAGYSRVERAFAWSVEKMLEEHLYFAIEHMRWTIDENFRHGPARFFRGVLAPLRPLVRRATRRKVVNRLRAHGLGFQSMDEIAERATRDIDALATILGSKPYLLGETPSGADATVFAFVASVLCPVFETSIRTNAERHANLKFYCERMWSRYYPWGDKQAEQAPEPQEARFGRLAVAAVLENARREKPRLKAQ</sequence>
<dbReference type="InterPro" id="IPR040079">
    <property type="entry name" value="Glutathione_S-Trfase"/>
</dbReference>
<reference evidence="2 3" key="1">
    <citation type="submission" date="2018-07" db="EMBL/GenBank/DDBJ databases">
        <title>Crenobacter cavernae sp. nov., isolated from a karst cave.</title>
        <authorList>
            <person name="Zhu H."/>
        </authorList>
    </citation>
    <scope>NUCLEOTIDE SEQUENCE [LARGE SCALE GENOMIC DNA]</scope>
    <source>
        <strain evidence="2 3">K1W11S-77</strain>
    </source>
</reference>
<dbReference type="Gene3D" id="1.20.1050.10">
    <property type="match status" value="1"/>
</dbReference>
<dbReference type="AlphaFoldDB" id="A0A345Y625"/>
<dbReference type="PANTHER" id="PTHR12289">
    <property type="entry name" value="METAXIN RELATED"/>
    <property type="match status" value="1"/>
</dbReference>
<dbReference type="CDD" id="cd03080">
    <property type="entry name" value="GST_N_Metaxin_like"/>
    <property type="match status" value="1"/>
</dbReference>
<dbReference type="SFLD" id="SFLDG01200">
    <property type="entry name" value="SUF1.1"/>
    <property type="match status" value="1"/>
</dbReference>
<dbReference type="Pfam" id="PF17172">
    <property type="entry name" value="GST_N_4"/>
    <property type="match status" value="1"/>
</dbReference>
<dbReference type="PROSITE" id="PS50404">
    <property type="entry name" value="GST_NTER"/>
    <property type="match status" value="1"/>
</dbReference>
<dbReference type="Proteomes" id="UP000254537">
    <property type="component" value="Chromosome"/>
</dbReference>
<dbReference type="InterPro" id="IPR050931">
    <property type="entry name" value="Mito_Protein_Transport_Metaxin"/>
</dbReference>
<dbReference type="GO" id="GO:0016740">
    <property type="term" value="F:transferase activity"/>
    <property type="evidence" value="ECO:0007669"/>
    <property type="project" value="UniProtKB-KW"/>
</dbReference>
<dbReference type="InterPro" id="IPR004045">
    <property type="entry name" value="Glutathione_S-Trfase_N"/>
</dbReference>
<dbReference type="SUPFAM" id="SSF52833">
    <property type="entry name" value="Thioredoxin-like"/>
    <property type="match status" value="1"/>
</dbReference>
<dbReference type="CDD" id="cd03193">
    <property type="entry name" value="GST_C_Metaxin"/>
    <property type="match status" value="1"/>
</dbReference>
<dbReference type="Pfam" id="PF17171">
    <property type="entry name" value="GST_C_6"/>
    <property type="match status" value="1"/>
</dbReference>